<dbReference type="Gene3D" id="1.20.81.30">
    <property type="entry name" value="Type II secretion system (T2SS), domain F"/>
    <property type="match status" value="1"/>
</dbReference>
<feature type="transmembrane region" description="Helical" evidence="6">
    <location>
        <begin position="263"/>
        <end position="285"/>
    </location>
</feature>
<keyword evidence="5 6" id="KW-0472">Membrane</keyword>
<dbReference type="InterPro" id="IPR042094">
    <property type="entry name" value="T2SS_GspF_sf"/>
</dbReference>
<protein>
    <submittedName>
        <fullName evidence="8">Type II secretion system protein</fullName>
    </submittedName>
</protein>
<dbReference type="GO" id="GO:0005886">
    <property type="term" value="C:plasma membrane"/>
    <property type="evidence" value="ECO:0007669"/>
    <property type="project" value="UniProtKB-SubCell"/>
</dbReference>
<keyword evidence="4 6" id="KW-1133">Transmembrane helix</keyword>
<feature type="domain" description="Type II secretion system protein GspF" evidence="7">
    <location>
        <begin position="154"/>
        <end position="279"/>
    </location>
</feature>
<keyword evidence="3 6" id="KW-0812">Transmembrane</keyword>
<dbReference type="Pfam" id="PF00482">
    <property type="entry name" value="T2SSF"/>
    <property type="match status" value="1"/>
</dbReference>
<dbReference type="RefSeq" id="WP_087735679.1">
    <property type="nucleotide sequence ID" value="NZ_CYGY02000034.1"/>
</dbReference>
<dbReference type="PANTHER" id="PTHR35007:SF2">
    <property type="entry name" value="PILUS ASSEMBLE PROTEIN"/>
    <property type="match status" value="1"/>
</dbReference>
<evidence type="ECO:0000256" key="1">
    <source>
        <dbReference type="ARBA" id="ARBA00004651"/>
    </source>
</evidence>
<evidence type="ECO:0000313" key="8">
    <source>
        <dbReference type="EMBL" id="SIT43196.1"/>
    </source>
</evidence>
<dbReference type="PANTHER" id="PTHR35007">
    <property type="entry name" value="INTEGRAL MEMBRANE PROTEIN-RELATED"/>
    <property type="match status" value="1"/>
</dbReference>
<organism evidence="8 9">
    <name type="scientific">Paraburkholderia piptadeniae</name>
    <dbReference type="NCBI Taxonomy" id="1701573"/>
    <lineage>
        <taxon>Bacteria</taxon>
        <taxon>Pseudomonadati</taxon>
        <taxon>Pseudomonadota</taxon>
        <taxon>Betaproteobacteria</taxon>
        <taxon>Burkholderiales</taxon>
        <taxon>Burkholderiaceae</taxon>
        <taxon>Paraburkholderia</taxon>
    </lineage>
</organism>
<proteinExistence type="predicted"/>
<evidence type="ECO:0000256" key="3">
    <source>
        <dbReference type="ARBA" id="ARBA00022692"/>
    </source>
</evidence>
<sequence length="293" mass="33170">MRLVLSIVIGTGFMLACALALRSASALMRAVPHEDRTWLDPLPPLLRFVWPVVNFVAHHVGARIGARLVERIDAKLRLTSLNFLMNARQFLALSIVSSMSALLSALIVMFASGLFSWIALLLPMSIGYFYPRIWMRDVRRRHVANVLRQLPIYLDFLTLAVEAGLNINGAIQKAVEKGPDGPLRRELEHVLRDLKSGLNRTDALRRLDERQRIGEVSNLVRTIAQAERMGSGLAKTLRFQSEQRRAERFQRAEKQAMEAPVKLVFPLLMFIFPVTFIVLGFPIAMKFMQEGLL</sequence>
<dbReference type="EMBL" id="CYGY02000034">
    <property type="protein sequence ID" value="SIT43196.1"/>
    <property type="molecule type" value="Genomic_DNA"/>
</dbReference>
<name>A0A1N7S854_9BURK</name>
<comment type="subcellular location">
    <subcellularLocation>
        <location evidence="1">Cell membrane</location>
        <topology evidence="1">Multi-pass membrane protein</topology>
    </subcellularLocation>
</comment>
<feature type="transmembrane region" description="Helical" evidence="6">
    <location>
        <begin position="114"/>
        <end position="131"/>
    </location>
</feature>
<evidence type="ECO:0000256" key="4">
    <source>
        <dbReference type="ARBA" id="ARBA00022989"/>
    </source>
</evidence>
<reference evidence="8" key="1">
    <citation type="submission" date="2016-12" db="EMBL/GenBank/DDBJ databases">
        <authorList>
            <person name="Moulin L."/>
        </authorList>
    </citation>
    <scope>NUCLEOTIDE SEQUENCE [LARGE SCALE GENOMIC DNA]</scope>
    <source>
        <strain evidence="8">STM 7183</strain>
    </source>
</reference>
<keyword evidence="9" id="KW-1185">Reference proteome</keyword>
<comment type="caution">
    <text evidence="8">The sequence shown here is derived from an EMBL/GenBank/DDBJ whole genome shotgun (WGS) entry which is preliminary data.</text>
</comment>
<evidence type="ECO:0000313" key="9">
    <source>
        <dbReference type="Proteomes" id="UP000195569"/>
    </source>
</evidence>
<evidence type="ECO:0000256" key="6">
    <source>
        <dbReference type="SAM" id="Phobius"/>
    </source>
</evidence>
<gene>
    <name evidence="8" type="ORF">BN2476_340113</name>
</gene>
<evidence type="ECO:0000259" key="7">
    <source>
        <dbReference type="Pfam" id="PF00482"/>
    </source>
</evidence>
<evidence type="ECO:0000256" key="2">
    <source>
        <dbReference type="ARBA" id="ARBA00022475"/>
    </source>
</evidence>
<accession>A0A1N7S854</accession>
<keyword evidence="2" id="KW-1003">Cell membrane</keyword>
<dbReference type="InterPro" id="IPR018076">
    <property type="entry name" value="T2SS_GspF_dom"/>
</dbReference>
<dbReference type="OrthoDB" id="9810662at2"/>
<dbReference type="Proteomes" id="UP000195569">
    <property type="component" value="Unassembled WGS sequence"/>
</dbReference>
<dbReference type="AlphaFoldDB" id="A0A1N7S854"/>
<evidence type="ECO:0000256" key="5">
    <source>
        <dbReference type="ARBA" id="ARBA00023136"/>
    </source>
</evidence>
<dbReference type="PROSITE" id="PS51257">
    <property type="entry name" value="PROKAR_LIPOPROTEIN"/>
    <property type="match status" value="1"/>
</dbReference>
<feature type="transmembrane region" description="Helical" evidence="6">
    <location>
        <begin position="90"/>
        <end position="108"/>
    </location>
</feature>